<dbReference type="RefSeq" id="WP_273630315.1">
    <property type="nucleotide sequence ID" value="NZ_CP117167.1"/>
</dbReference>
<accession>A0ABY7T734</accession>
<reference evidence="4 5" key="1">
    <citation type="submission" date="2023-02" db="EMBL/GenBank/DDBJ databases">
        <title>Genome sequence of Mucilaginibacter jinjuensis strain KACC 16571.</title>
        <authorList>
            <person name="Kim S."/>
            <person name="Heo J."/>
            <person name="Kwon S.-W."/>
        </authorList>
    </citation>
    <scope>NUCLEOTIDE SEQUENCE [LARGE SCALE GENOMIC DNA]</scope>
    <source>
        <strain evidence="4 5">KACC 16571</strain>
    </source>
</reference>
<keyword evidence="5" id="KW-1185">Reference proteome</keyword>
<dbReference type="InterPro" id="IPR011006">
    <property type="entry name" value="CheY-like_superfamily"/>
</dbReference>
<gene>
    <name evidence="4" type="ORF">PQO05_25435</name>
</gene>
<dbReference type="SMART" id="SM00448">
    <property type="entry name" value="REC"/>
    <property type="match status" value="1"/>
</dbReference>
<name>A0ABY7T734_9SPHI</name>
<dbReference type="Gene3D" id="3.40.50.2300">
    <property type="match status" value="1"/>
</dbReference>
<dbReference type="Pfam" id="PF00072">
    <property type="entry name" value="Response_reg"/>
    <property type="match status" value="1"/>
</dbReference>
<dbReference type="Gene3D" id="2.40.50.1020">
    <property type="entry name" value="LytTr DNA-binding domain"/>
    <property type="match status" value="1"/>
</dbReference>
<dbReference type="Pfam" id="PF04397">
    <property type="entry name" value="LytTR"/>
    <property type="match status" value="1"/>
</dbReference>
<dbReference type="PROSITE" id="PS50930">
    <property type="entry name" value="HTH_LYTTR"/>
    <property type="match status" value="1"/>
</dbReference>
<evidence type="ECO:0000259" key="3">
    <source>
        <dbReference type="PROSITE" id="PS50930"/>
    </source>
</evidence>
<dbReference type="GO" id="GO:0003677">
    <property type="term" value="F:DNA binding"/>
    <property type="evidence" value="ECO:0007669"/>
    <property type="project" value="UniProtKB-KW"/>
</dbReference>
<proteinExistence type="predicted"/>
<dbReference type="PANTHER" id="PTHR37299:SF1">
    <property type="entry name" value="STAGE 0 SPORULATION PROTEIN A HOMOLOG"/>
    <property type="match status" value="1"/>
</dbReference>
<evidence type="ECO:0000256" key="1">
    <source>
        <dbReference type="PROSITE-ProRule" id="PRU00169"/>
    </source>
</evidence>
<dbReference type="InterPro" id="IPR007492">
    <property type="entry name" value="LytTR_DNA-bd_dom"/>
</dbReference>
<dbReference type="InterPro" id="IPR046947">
    <property type="entry name" value="LytR-like"/>
</dbReference>
<dbReference type="PROSITE" id="PS50110">
    <property type="entry name" value="RESPONSE_REGULATORY"/>
    <property type="match status" value="1"/>
</dbReference>
<dbReference type="PANTHER" id="PTHR37299">
    <property type="entry name" value="TRANSCRIPTIONAL REGULATOR-RELATED"/>
    <property type="match status" value="1"/>
</dbReference>
<feature type="domain" description="Response regulatory" evidence="2">
    <location>
        <begin position="3"/>
        <end position="114"/>
    </location>
</feature>
<evidence type="ECO:0000313" key="4">
    <source>
        <dbReference type="EMBL" id="WCT12079.1"/>
    </source>
</evidence>
<dbReference type="Proteomes" id="UP001216139">
    <property type="component" value="Chromosome"/>
</dbReference>
<evidence type="ECO:0000313" key="5">
    <source>
        <dbReference type="Proteomes" id="UP001216139"/>
    </source>
</evidence>
<evidence type="ECO:0000259" key="2">
    <source>
        <dbReference type="PROSITE" id="PS50110"/>
    </source>
</evidence>
<feature type="domain" description="HTH LytTR-type" evidence="3">
    <location>
        <begin position="137"/>
        <end position="234"/>
    </location>
</feature>
<keyword evidence="4" id="KW-0238">DNA-binding</keyword>
<dbReference type="InterPro" id="IPR001789">
    <property type="entry name" value="Sig_transdc_resp-reg_receiver"/>
</dbReference>
<dbReference type="SMART" id="SM00850">
    <property type="entry name" value="LytTR"/>
    <property type="match status" value="1"/>
</dbReference>
<dbReference type="EMBL" id="CP117167">
    <property type="protein sequence ID" value="WCT12079.1"/>
    <property type="molecule type" value="Genomic_DNA"/>
</dbReference>
<protein>
    <submittedName>
        <fullName evidence="4">LytTR family DNA-binding domain-containing protein</fullName>
    </submittedName>
</protein>
<sequence>MLKSFILDDEAHAIELLTDYIERTSGIELAGSETNPLEALRKITELTPDVLFLDIDMPEISGLEFMKLLGQKIHIVFTTGHAEYAVEGYNRDIADYLLKPISYSRFVTCCDRVAQKVADAAGKKKDASKNFFYIQGDNKKMIKINMEELFYVQSLNNYVIIYHQSDKLVTYLTMKEVEQFLPADKFSRIHKSYLVNDAKIKTIESGHVILHSQPVTALPIGLKYRDQFFSKIRKVTLKRGDWEK</sequence>
<feature type="modified residue" description="4-aspartylphosphate" evidence="1">
    <location>
        <position position="54"/>
    </location>
</feature>
<organism evidence="4 5">
    <name type="scientific">Mucilaginibacter jinjuensis</name>
    <dbReference type="NCBI Taxonomy" id="1176721"/>
    <lineage>
        <taxon>Bacteria</taxon>
        <taxon>Pseudomonadati</taxon>
        <taxon>Bacteroidota</taxon>
        <taxon>Sphingobacteriia</taxon>
        <taxon>Sphingobacteriales</taxon>
        <taxon>Sphingobacteriaceae</taxon>
        <taxon>Mucilaginibacter</taxon>
    </lineage>
</organism>
<dbReference type="SUPFAM" id="SSF52172">
    <property type="entry name" value="CheY-like"/>
    <property type="match status" value="1"/>
</dbReference>
<keyword evidence="1" id="KW-0597">Phosphoprotein</keyword>